<name>A0A7Y9S8F5_9MICC</name>
<dbReference type="PROSITE" id="PS51186">
    <property type="entry name" value="GNAT"/>
    <property type="match status" value="1"/>
</dbReference>
<keyword evidence="2" id="KW-0012">Acyltransferase</keyword>
<dbReference type="Gene3D" id="3.40.630.30">
    <property type="match status" value="1"/>
</dbReference>
<dbReference type="Pfam" id="PF00583">
    <property type="entry name" value="Acetyltransf_1"/>
    <property type="match status" value="1"/>
</dbReference>
<dbReference type="Proteomes" id="UP000521748">
    <property type="component" value="Unassembled WGS sequence"/>
</dbReference>
<comment type="caution">
    <text evidence="4">The sequence shown here is derived from an EMBL/GenBank/DDBJ whole genome shotgun (WGS) entry which is preliminary data.</text>
</comment>
<dbReference type="PANTHER" id="PTHR43877">
    <property type="entry name" value="AMINOALKYLPHOSPHONATE N-ACETYLTRANSFERASE-RELATED-RELATED"/>
    <property type="match status" value="1"/>
</dbReference>
<dbReference type="RefSeq" id="WP_179388951.1">
    <property type="nucleotide sequence ID" value="NZ_JACBYQ010000001.1"/>
</dbReference>
<evidence type="ECO:0000313" key="5">
    <source>
        <dbReference type="Proteomes" id="UP000521748"/>
    </source>
</evidence>
<dbReference type="SUPFAM" id="SSF55729">
    <property type="entry name" value="Acyl-CoA N-acyltransferases (Nat)"/>
    <property type="match status" value="1"/>
</dbReference>
<dbReference type="InterPro" id="IPR050832">
    <property type="entry name" value="Bact_Acetyltransf"/>
</dbReference>
<evidence type="ECO:0000313" key="4">
    <source>
        <dbReference type="EMBL" id="NYE95302.1"/>
    </source>
</evidence>
<organism evidence="4 5">
    <name type="scientific">Psychromicrobium silvestre</name>
    <dbReference type="NCBI Taxonomy" id="1645614"/>
    <lineage>
        <taxon>Bacteria</taxon>
        <taxon>Bacillati</taxon>
        <taxon>Actinomycetota</taxon>
        <taxon>Actinomycetes</taxon>
        <taxon>Micrococcales</taxon>
        <taxon>Micrococcaceae</taxon>
        <taxon>Psychromicrobium</taxon>
    </lineage>
</organism>
<dbReference type="GO" id="GO:0016747">
    <property type="term" value="F:acyltransferase activity, transferring groups other than amino-acyl groups"/>
    <property type="evidence" value="ECO:0007669"/>
    <property type="project" value="InterPro"/>
</dbReference>
<dbReference type="CDD" id="cd04301">
    <property type="entry name" value="NAT_SF"/>
    <property type="match status" value="1"/>
</dbReference>
<keyword evidence="1 4" id="KW-0808">Transferase</keyword>
<sequence length="176" mass="19427">MAEIIVRERQAADREGLLTALTACARATGYFADPEGELVAHAEESVFDERFDAAWVAELEGRIVGHVALMPLTLSEDIDCIPIWAEATGYPAEKHTLVKRLFVDPGAQRGGIAKALMAVAMERIEQRDQLGVLDTASIAEPAMTLYHRLGWREIARTKPHWTDDPFDMVLFVGPGL</sequence>
<evidence type="ECO:0000256" key="2">
    <source>
        <dbReference type="ARBA" id="ARBA00023315"/>
    </source>
</evidence>
<gene>
    <name evidence="4" type="ORF">FHU41_001523</name>
</gene>
<keyword evidence="5" id="KW-1185">Reference proteome</keyword>
<feature type="domain" description="N-acetyltransferase" evidence="3">
    <location>
        <begin position="4"/>
        <end position="173"/>
    </location>
</feature>
<evidence type="ECO:0000256" key="1">
    <source>
        <dbReference type="ARBA" id="ARBA00022679"/>
    </source>
</evidence>
<reference evidence="4 5" key="1">
    <citation type="submission" date="2020-07" db="EMBL/GenBank/DDBJ databases">
        <title>Sequencing the genomes of 1000 actinobacteria strains.</title>
        <authorList>
            <person name="Klenk H.-P."/>
        </authorList>
    </citation>
    <scope>NUCLEOTIDE SEQUENCE [LARGE SCALE GENOMIC DNA]</scope>
    <source>
        <strain evidence="4 5">DSM 102047</strain>
    </source>
</reference>
<dbReference type="InterPro" id="IPR016181">
    <property type="entry name" value="Acyl_CoA_acyltransferase"/>
</dbReference>
<dbReference type="EMBL" id="JACBYQ010000001">
    <property type="protein sequence ID" value="NYE95302.1"/>
    <property type="molecule type" value="Genomic_DNA"/>
</dbReference>
<evidence type="ECO:0000259" key="3">
    <source>
        <dbReference type="PROSITE" id="PS51186"/>
    </source>
</evidence>
<accession>A0A7Y9S8F5</accession>
<protein>
    <submittedName>
        <fullName evidence="4">GNAT superfamily N-acetyltransferase</fullName>
    </submittedName>
</protein>
<proteinExistence type="predicted"/>
<dbReference type="AlphaFoldDB" id="A0A7Y9S8F5"/>
<dbReference type="InterPro" id="IPR000182">
    <property type="entry name" value="GNAT_dom"/>
</dbReference>